<name>A0A0K6HLY9_9HYPH</name>
<dbReference type="OrthoDB" id="5455653at2"/>
<evidence type="ECO:0000313" key="2">
    <source>
        <dbReference type="EMBL" id="CUA91894.1"/>
    </source>
</evidence>
<organism evidence="2 3">
    <name type="scientific">Pannonibacter indicus</name>
    <dbReference type="NCBI Taxonomy" id="466044"/>
    <lineage>
        <taxon>Bacteria</taxon>
        <taxon>Pseudomonadati</taxon>
        <taxon>Pseudomonadota</taxon>
        <taxon>Alphaproteobacteria</taxon>
        <taxon>Hyphomicrobiales</taxon>
        <taxon>Stappiaceae</taxon>
        <taxon>Pannonibacter</taxon>
    </lineage>
</organism>
<sequence length="149" mass="15628">MKTPVLAPCLTLCLALLTAMPAAAASAEDVYERVETILGDAKGLDPFLENVRRALVTGTGEDVAALAAFPLPVNNNGTFHSVETAEEFIAAYPRLVSGETKAIVAEAAYEDLLVTDEGVAIGDGAVWLSPVCEDNACAKSYWAIVSINN</sequence>
<feature type="signal peptide" evidence="1">
    <location>
        <begin position="1"/>
        <end position="24"/>
    </location>
</feature>
<dbReference type="RefSeq" id="WP_072242503.1">
    <property type="nucleotide sequence ID" value="NZ_CYHE01000001.1"/>
</dbReference>
<dbReference type="Proteomes" id="UP000183900">
    <property type="component" value="Unassembled WGS sequence"/>
</dbReference>
<feature type="chain" id="PRO_5005504092" evidence="1">
    <location>
        <begin position="25"/>
        <end position="149"/>
    </location>
</feature>
<dbReference type="AlphaFoldDB" id="A0A0K6HLY9"/>
<keyword evidence="1" id="KW-0732">Signal</keyword>
<dbReference type="EMBL" id="CYHE01000001">
    <property type="protein sequence ID" value="CUA91894.1"/>
    <property type="molecule type" value="Genomic_DNA"/>
</dbReference>
<evidence type="ECO:0000256" key="1">
    <source>
        <dbReference type="SAM" id="SignalP"/>
    </source>
</evidence>
<evidence type="ECO:0000313" key="3">
    <source>
        <dbReference type="Proteomes" id="UP000183900"/>
    </source>
</evidence>
<protein>
    <submittedName>
        <fullName evidence="2">Uncharacterized protein</fullName>
    </submittedName>
</protein>
<gene>
    <name evidence="2" type="ORF">Ga0061067_101156</name>
</gene>
<proteinExistence type="predicted"/>
<accession>A0A0K6HLY9</accession>
<keyword evidence="3" id="KW-1185">Reference proteome</keyword>
<reference evidence="3" key="1">
    <citation type="submission" date="2015-08" db="EMBL/GenBank/DDBJ databases">
        <authorList>
            <person name="Varghese N."/>
        </authorList>
    </citation>
    <scope>NUCLEOTIDE SEQUENCE [LARGE SCALE GENOMIC DNA]</scope>
    <source>
        <strain evidence="3">DSM 23407</strain>
    </source>
</reference>